<name>W6ME58_9GAMM</name>
<protein>
    <submittedName>
        <fullName evidence="4">Rhodanese domain protein</fullName>
    </submittedName>
</protein>
<dbReference type="InterPro" id="IPR001763">
    <property type="entry name" value="Rhodanese-like_dom"/>
</dbReference>
<dbReference type="OrthoDB" id="9781034at2"/>
<organism evidence="4 5">
    <name type="scientific">Candidatus Competibacter denitrificans Run_A_D11</name>
    <dbReference type="NCBI Taxonomy" id="1400863"/>
    <lineage>
        <taxon>Bacteria</taxon>
        <taxon>Pseudomonadati</taxon>
        <taxon>Pseudomonadota</taxon>
        <taxon>Gammaproteobacteria</taxon>
        <taxon>Candidatus Competibacteraceae</taxon>
        <taxon>Candidatus Competibacter</taxon>
    </lineage>
</organism>
<evidence type="ECO:0000256" key="1">
    <source>
        <dbReference type="ARBA" id="ARBA00022679"/>
    </source>
</evidence>
<feature type="domain" description="Rhodanese" evidence="3">
    <location>
        <begin position="17"/>
        <end position="137"/>
    </location>
</feature>
<evidence type="ECO:0000313" key="5">
    <source>
        <dbReference type="Proteomes" id="UP000035760"/>
    </source>
</evidence>
<dbReference type="AlphaFoldDB" id="W6ME58"/>
<dbReference type="STRING" id="1400863.BN873_790019"/>
<keyword evidence="5" id="KW-1185">Reference proteome</keyword>
<dbReference type="SMART" id="SM00450">
    <property type="entry name" value="RHOD"/>
    <property type="match status" value="2"/>
</dbReference>
<feature type="domain" description="Rhodanese" evidence="3">
    <location>
        <begin position="165"/>
        <end position="278"/>
    </location>
</feature>
<sequence>MIYQELINSATLNSHFGQENWVIMDCRFSLADPAAGYRAYVQSHLPGARYAHLDKDLSGPITPTTGRHPLPDPAHLRRRFSEWGIGNDTQVVAYDDMGGMLAAARLWWLLRWLGHQAVAVLDGGFPAWQKAGLPVTTELPTVRPAIFEARPDDQLWLTTAQVAALPPTDLLVDARGAARYRGEMEPIDPVAGHIPGAINLPTEENLAADGCFQSASELRARFTAILDGRSPAQIVHQCGSGVTACHNMLAMEAAGLRGSRLYPGSWSEWIRDSGRPIGTGSANNG</sequence>
<dbReference type="CDD" id="cd01449">
    <property type="entry name" value="TST_Repeat_2"/>
    <property type="match status" value="1"/>
</dbReference>
<reference evidence="4" key="1">
    <citation type="submission" date="2013-07" db="EMBL/GenBank/DDBJ databases">
        <authorList>
            <person name="McIlroy S."/>
        </authorList>
    </citation>
    <scope>NUCLEOTIDE SEQUENCE [LARGE SCALE GENOMIC DNA]</scope>
    <source>
        <strain evidence="4">Run_A_D11</strain>
    </source>
</reference>
<dbReference type="RefSeq" id="WP_048675642.1">
    <property type="nucleotide sequence ID" value="NZ_CBTJ020000090.1"/>
</dbReference>
<dbReference type="EMBL" id="CBTJ020000090">
    <property type="protein sequence ID" value="CDI04038.1"/>
    <property type="molecule type" value="Genomic_DNA"/>
</dbReference>
<comment type="caution">
    <text evidence="4">The sequence shown here is derived from an EMBL/GenBank/DDBJ whole genome shotgun (WGS) entry which is preliminary data.</text>
</comment>
<keyword evidence="1" id="KW-0808">Transferase</keyword>
<dbReference type="FunFam" id="3.40.250.10:FF:000035">
    <property type="entry name" value="Thiosulfate sulfurtransferase"/>
    <property type="match status" value="1"/>
</dbReference>
<reference evidence="4" key="2">
    <citation type="submission" date="2014-03" db="EMBL/GenBank/DDBJ databases">
        <title>Candidatus Competibacter-lineage genomes retrieved from metagenomes reveal functional metabolic diversity.</title>
        <authorList>
            <person name="McIlroy S.J."/>
            <person name="Albertsen M."/>
            <person name="Andresen E.K."/>
            <person name="Saunders A.M."/>
            <person name="Kristiansen R."/>
            <person name="Stokholm-Bjerregaard M."/>
            <person name="Nielsen K.L."/>
            <person name="Nielsen P.H."/>
        </authorList>
    </citation>
    <scope>NUCLEOTIDE SEQUENCE</scope>
    <source>
        <strain evidence="4">Run_A_D11</strain>
    </source>
</reference>
<dbReference type="Proteomes" id="UP000035760">
    <property type="component" value="Unassembled WGS sequence"/>
</dbReference>
<evidence type="ECO:0000256" key="2">
    <source>
        <dbReference type="ARBA" id="ARBA00022737"/>
    </source>
</evidence>
<dbReference type="CDD" id="cd01448">
    <property type="entry name" value="TST_Repeat_1"/>
    <property type="match status" value="1"/>
</dbReference>
<dbReference type="GO" id="GO:0004792">
    <property type="term" value="F:thiosulfate-cyanide sulfurtransferase activity"/>
    <property type="evidence" value="ECO:0007669"/>
    <property type="project" value="TreeGrafter"/>
</dbReference>
<accession>W6ME58</accession>
<gene>
    <name evidence="4" type="ORF">BN873_790019</name>
</gene>
<evidence type="ECO:0000259" key="3">
    <source>
        <dbReference type="PROSITE" id="PS50206"/>
    </source>
</evidence>
<evidence type="ECO:0000313" key="4">
    <source>
        <dbReference type="EMBL" id="CDI04038.1"/>
    </source>
</evidence>
<dbReference type="PANTHER" id="PTHR11364">
    <property type="entry name" value="THIOSULFATE SULFERTANSFERASE"/>
    <property type="match status" value="1"/>
</dbReference>
<dbReference type="SUPFAM" id="SSF52821">
    <property type="entry name" value="Rhodanese/Cell cycle control phosphatase"/>
    <property type="match status" value="2"/>
</dbReference>
<dbReference type="InterPro" id="IPR036873">
    <property type="entry name" value="Rhodanese-like_dom_sf"/>
</dbReference>
<dbReference type="InterPro" id="IPR045078">
    <property type="entry name" value="TST/MPST-like"/>
</dbReference>
<keyword evidence="2" id="KW-0677">Repeat</keyword>
<dbReference type="PANTHER" id="PTHR11364:SF27">
    <property type="entry name" value="SULFURTRANSFERASE"/>
    <property type="match status" value="1"/>
</dbReference>
<dbReference type="Gene3D" id="3.40.250.10">
    <property type="entry name" value="Rhodanese-like domain"/>
    <property type="match status" value="2"/>
</dbReference>
<dbReference type="Pfam" id="PF00581">
    <property type="entry name" value="Rhodanese"/>
    <property type="match status" value="2"/>
</dbReference>
<dbReference type="PROSITE" id="PS50206">
    <property type="entry name" value="RHODANESE_3"/>
    <property type="match status" value="2"/>
</dbReference>
<proteinExistence type="predicted"/>